<protein>
    <submittedName>
        <fullName evidence="2">Uncharacterized protein</fullName>
    </submittedName>
</protein>
<dbReference type="AlphaFoldDB" id="A0A154MCB0"/>
<evidence type="ECO:0000313" key="2">
    <source>
        <dbReference type="EMBL" id="KZB82195.1"/>
    </source>
</evidence>
<evidence type="ECO:0000313" key="3">
    <source>
        <dbReference type="Proteomes" id="UP000076321"/>
    </source>
</evidence>
<sequence length="97" mass="10070">MSRTFPGAAPAFGNEWGVAPTVLRFAVATAPSADLTGEDRDHSASVLIPWQPDRASSTSGGVAGRRQAGPWSPHRELSGMIGCLPGLNVRDASIGRS</sequence>
<dbReference type="RefSeq" id="WP_061983455.1">
    <property type="nucleotide sequence ID" value="NZ_FOPQ01000001.1"/>
</dbReference>
<accession>A0A154MCB0</accession>
<proteinExistence type="predicted"/>
<feature type="region of interest" description="Disordered" evidence="1">
    <location>
        <begin position="45"/>
        <end position="75"/>
    </location>
</feature>
<dbReference type="Proteomes" id="UP000076321">
    <property type="component" value="Unassembled WGS sequence"/>
</dbReference>
<evidence type="ECO:0000256" key="1">
    <source>
        <dbReference type="SAM" id="MobiDB-lite"/>
    </source>
</evidence>
<organism evidence="2 3">
    <name type="scientific">Amycolatopsis regifaucium</name>
    <dbReference type="NCBI Taxonomy" id="546365"/>
    <lineage>
        <taxon>Bacteria</taxon>
        <taxon>Bacillati</taxon>
        <taxon>Actinomycetota</taxon>
        <taxon>Actinomycetes</taxon>
        <taxon>Pseudonocardiales</taxon>
        <taxon>Pseudonocardiaceae</taxon>
        <taxon>Amycolatopsis</taxon>
    </lineage>
</organism>
<gene>
    <name evidence="2" type="ORF">AVL48_09695</name>
</gene>
<comment type="caution">
    <text evidence="2">The sequence shown here is derived from an EMBL/GenBank/DDBJ whole genome shotgun (WGS) entry which is preliminary data.</text>
</comment>
<reference evidence="2 3" key="1">
    <citation type="submission" date="2015-12" db="EMBL/GenBank/DDBJ databases">
        <title>Amycolatopsis regifaucium genome sequencing and assembly.</title>
        <authorList>
            <person name="Mayilraj S."/>
        </authorList>
    </citation>
    <scope>NUCLEOTIDE SEQUENCE [LARGE SCALE GENOMIC DNA]</scope>
    <source>
        <strain evidence="2 3">GY080</strain>
    </source>
</reference>
<name>A0A154MCB0_9PSEU</name>
<dbReference type="EMBL" id="LQCI01000034">
    <property type="protein sequence ID" value="KZB82195.1"/>
    <property type="molecule type" value="Genomic_DNA"/>
</dbReference>